<dbReference type="InterPro" id="IPR000182">
    <property type="entry name" value="GNAT_dom"/>
</dbReference>
<evidence type="ECO:0000259" key="1">
    <source>
        <dbReference type="PROSITE" id="PS51186"/>
    </source>
</evidence>
<sequence length="253" mass="26570">MTDSTLQSPLSDADIASIERATLDAVAPASVEAINGWLLPFDPSTIGRAKSAVPLRHHSLRAQDVATISARYQAHGMTPGFRVVDVAGLADVCAALASQGLAPQQPTLTQVGSVSSLRTFCQGTPAIVSQQPTAEWASVYTAPGFDPVDGAFRVQALSRSATVVYACVVEDGQAVAAGTASLSQGWASVHGMRTVVGQRGRGLAGRVLAGLAQAALAQGLERVFLQVEEDNAGAIALYRKAGFHTAWRYHYWR</sequence>
<reference evidence="3" key="2">
    <citation type="journal article" date="2020" name="Int. J. Syst. Evol. Microbiol.">
        <title>Genomic insights into a novel species Rhodoferax aquaticus sp. nov., isolated from freshwater.</title>
        <authorList>
            <person name="Li T."/>
            <person name="Zhuo Y."/>
            <person name="Jin C.Z."/>
            <person name="Wu X."/>
            <person name="Ko S.R."/>
            <person name="Jin F.J."/>
            <person name="Ahn C.Y."/>
            <person name="Oh H.M."/>
            <person name="Lee H.G."/>
            <person name="Jin L."/>
        </authorList>
    </citation>
    <scope>NUCLEOTIDE SEQUENCE [LARGE SCALE GENOMIC DNA]</scope>
    <source>
        <strain evidence="3">Gr-4</strain>
    </source>
</reference>
<proteinExistence type="predicted"/>
<gene>
    <name evidence="2" type="ORF">EXZ61_12650</name>
</gene>
<dbReference type="AlphaFoldDB" id="A0A515EQJ1"/>
<dbReference type="InterPro" id="IPR056935">
    <property type="entry name" value="Rv0428c-like_C"/>
</dbReference>
<protein>
    <submittedName>
        <fullName evidence="2">GNAT family N-acetyltransferase</fullName>
    </submittedName>
</protein>
<dbReference type="KEGG" id="rhg:EXZ61_12650"/>
<dbReference type="PROSITE" id="PS51186">
    <property type="entry name" value="GNAT"/>
    <property type="match status" value="1"/>
</dbReference>
<keyword evidence="3" id="KW-1185">Reference proteome</keyword>
<dbReference type="Pfam" id="PF24553">
    <property type="entry name" value="Rv0428c_C"/>
    <property type="match status" value="1"/>
</dbReference>
<dbReference type="RefSeq" id="WP_142812104.1">
    <property type="nucleotide sequence ID" value="NZ_CP036282.1"/>
</dbReference>
<evidence type="ECO:0000313" key="2">
    <source>
        <dbReference type="EMBL" id="QDL54944.1"/>
    </source>
</evidence>
<evidence type="ECO:0000313" key="3">
    <source>
        <dbReference type="Proteomes" id="UP000317365"/>
    </source>
</evidence>
<reference evidence="3" key="1">
    <citation type="submission" date="2019-02" db="EMBL/GenBank/DDBJ databases">
        <title>Complete genome sequence of Rhodoferax sp. Gr-4.</title>
        <authorList>
            <person name="Jin L."/>
        </authorList>
    </citation>
    <scope>NUCLEOTIDE SEQUENCE [LARGE SCALE GENOMIC DNA]</scope>
    <source>
        <strain evidence="3">Gr-4</strain>
    </source>
</reference>
<dbReference type="Gene3D" id="3.40.630.30">
    <property type="match status" value="1"/>
</dbReference>
<dbReference type="EMBL" id="CP036282">
    <property type="protein sequence ID" value="QDL54944.1"/>
    <property type="molecule type" value="Genomic_DNA"/>
</dbReference>
<dbReference type="InterPro" id="IPR016181">
    <property type="entry name" value="Acyl_CoA_acyltransferase"/>
</dbReference>
<dbReference type="SUPFAM" id="SSF55729">
    <property type="entry name" value="Acyl-CoA N-acyltransferases (Nat)"/>
    <property type="match status" value="1"/>
</dbReference>
<accession>A0A515EQJ1</accession>
<organism evidence="2 3">
    <name type="scientific">Rhodoferax aquaticus</name>
    <dbReference type="NCBI Taxonomy" id="2527691"/>
    <lineage>
        <taxon>Bacteria</taxon>
        <taxon>Pseudomonadati</taxon>
        <taxon>Pseudomonadota</taxon>
        <taxon>Betaproteobacteria</taxon>
        <taxon>Burkholderiales</taxon>
        <taxon>Comamonadaceae</taxon>
        <taxon>Rhodoferax</taxon>
    </lineage>
</organism>
<dbReference type="Proteomes" id="UP000317365">
    <property type="component" value="Chromosome"/>
</dbReference>
<feature type="domain" description="N-acetyltransferase" evidence="1">
    <location>
        <begin position="106"/>
        <end position="253"/>
    </location>
</feature>
<name>A0A515EQJ1_9BURK</name>
<dbReference type="GO" id="GO:0016747">
    <property type="term" value="F:acyltransferase activity, transferring groups other than amino-acyl groups"/>
    <property type="evidence" value="ECO:0007669"/>
    <property type="project" value="InterPro"/>
</dbReference>